<feature type="region of interest" description="Disordered" evidence="1">
    <location>
        <begin position="1"/>
        <end position="61"/>
    </location>
</feature>
<organism evidence="2 3">
    <name type="scientific">Erythrobacter litoralis (strain HTCC2594)</name>
    <dbReference type="NCBI Taxonomy" id="314225"/>
    <lineage>
        <taxon>Bacteria</taxon>
        <taxon>Pseudomonadati</taxon>
        <taxon>Pseudomonadota</taxon>
        <taxon>Alphaproteobacteria</taxon>
        <taxon>Sphingomonadales</taxon>
        <taxon>Erythrobacteraceae</taxon>
        <taxon>Erythrobacter/Porphyrobacter group</taxon>
        <taxon>Erythrobacter</taxon>
    </lineage>
</organism>
<evidence type="ECO:0000313" key="2">
    <source>
        <dbReference type="EMBL" id="ABC64413.1"/>
    </source>
</evidence>
<dbReference type="RefSeq" id="WP_011415236.1">
    <property type="nucleotide sequence ID" value="NC_007722.1"/>
</dbReference>
<dbReference type="KEGG" id="eli:ELI_11605"/>
<gene>
    <name evidence="2" type="ordered locus">ELI_11605</name>
</gene>
<dbReference type="Proteomes" id="UP000008808">
    <property type="component" value="Chromosome"/>
</dbReference>
<sequence length="61" mass="6974">MTRDKNQYEPGDSRRVTLTKSDLDIEPTRTGPLEDEARELADDRQTAKRREPTAEELRTGG</sequence>
<dbReference type="AlphaFoldDB" id="Q2N7C8"/>
<feature type="compositionally biased region" description="Basic and acidic residues" evidence="1">
    <location>
        <begin position="1"/>
        <end position="27"/>
    </location>
</feature>
<accession>Q2N7C8</accession>
<dbReference type="HOGENOM" id="CLU_2915431_0_0_5"/>
<proteinExistence type="predicted"/>
<dbReference type="EMBL" id="CP000157">
    <property type="protein sequence ID" value="ABC64413.1"/>
    <property type="molecule type" value="Genomic_DNA"/>
</dbReference>
<name>Q2N7C8_ERYLH</name>
<dbReference type="STRING" id="314225.ELI_11605"/>
<keyword evidence="3" id="KW-1185">Reference proteome</keyword>
<dbReference type="OrthoDB" id="7410755at2"/>
<feature type="compositionally biased region" description="Basic and acidic residues" evidence="1">
    <location>
        <begin position="38"/>
        <end position="61"/>
    </location>
</feature>
<reference evidence="3" key="1">
    <citation type="journal article" date="2009" name="J. Bacteriol.">
        <title>Complete genome sequence of Erythrobacter litoralis HTCC2594.</title>
        <authorList>
            <person name="Oh H.M."/>
            <person name="Giovannoni S.J."/>
            <person name="Ferriera S."/>
            <person name="Johnson J."/>
            <person name="Cho J.C."/>
        </authorList>
    </citation>
    <scope>NUCLEOTIDE SEQUENCE [LARGE SCALE GENOMIC DNA]</scope>
    <source>
        <strain evidence="3">HTCC2594</strain>
    </source>
</reference>
<protein>
    <submittedName>
        <fullName evidence="2">Uncharacterized protein</fullName>
    </submittedName>
</protein>
<evidence type="ECO:0000313" key="3">
    <source>
        <dbReference type="Proteomes" id="UP000008808"/>
    </source>
</evidence>
<evidence type="ECO:0000256" key="1">
    <source>
        <dbReference type="SAM" id="MobiDB-lite"/>
    </source>
</evidence>